<evidence type="ECO:0000313" key="1">
    <source>
        <dbReference type="EMBL" id="MBE9065904.1"/>
    </source>
</evidence>
<keyword evidence="2" id="KW-1185">Reference proteome</keyword>
<dbReference type="AlphaFoldDB" id="A0A928WYT9"/>
<dbReference type="Proteomes" id="UP000615026">
    <property type="component" value="Unassembled WGS sequence"/>
</dbReference>
<gene>
    <name evidence="1" type="ORF">IQ260_04485</name>
</gene>
<sequence>MNTPHWMEANSMKFQRTLSQPYILLQPDEPSSPQQNSGGQGRWQRLTQALALDAFWKSLVKFATGSSEPTVSQRCDRNGTISYTIYDPTTQQHSGWLSEAEARDWLEQRYYRD</sequence>
<dbReference type="RefSeq" id="WP_193991269.1">
    <property type="nucleotide sequence ID" value="NZ_JADEXP010000022.1"/>
</dbReference>
<name>A0A928WYT9_LEPEC</name>
<reference evidence="1" key="1">
    <citation type="submission" date="2020-10" db="EMBL/GenBank/DDBJ databases">
        <authorList>
            <person name="Castelo-Branco R."/>
            <person name="Eusebio N."/>
            <person name="Adriana R."/>
            <person name="Vieira A."/>
            <person name="Brugerolle De Fraissinette N."/>
            <person name="Rezende De Castro R."/>
            <person name="Schneider M.P."/>
            <person name="Vasconcelos V."/>
            <person name="Leao P.N."/>
        </authorList>
    </citation>
    <scope>NUCLEOTIDE SEQUENCE</scope>
    <source>
        <strain evidence="1">LEGE 11479</strain>
    </source>
</reference>
<evidence type="ECO:0000313" key="2">
    <source>
        <dbReference type="Proteomes" id="UP000615026"/>
    </source>
</evidence>
<comment type="caution">
    <text evidence="1">The sequence shown here is derived from an EMBL/GenBank/DDBJ whole genome shotgun (WGS) entry which is preliminary data.</text>
</comment>
<accession>A0A928WYT9</accession>
<protein>
    <submittedName>
        <fullName evidence="1">Uncharacterized protein</fullName>
    </submittedName>
</protein>
<organism evidence="1 2">
    <name type="scientific">Leptolyngbya cf. ectocarpi LEGE 11479</name>
    <dbReference type="NCBI Taxonomy" id="1828722"/>
    <lineage>
        <taxon>Bacteria</taxon>
        <taxon>Bacillati</taxon>
        <taxon>Cyanobacteriota</taxon>
        <taxon>Cyanophyceae</taxon>
        <taxon>Leptolyngbyales</taxon>
        <taxon>Leptolyngbyaceae</taxon>
        <taxon>Leptolyngbya group</taxon>
        <taxon>Leptolyngbya</taxon>
    </lineage>
</organism>
<dbReference type="EMBL" id="JADEXP010000022">
    <property type="protein sequence ID" value="MBE9065904.1"/>
    <property type="molecule type" value="Genomic_DNA"/>
</dbReference>
<proteinExistence type="predicted"/>